<gene>
    <name evidence="1" type="ORF">V6N12_046175</name>
</gene>
<dbReference type="EMBL" id="JBBPBM010000170">
    <property type="protein sequence ID" value="KAK8502389.1"/>
    <property type="molecule type" value="Genomic_DNA"/>
</dbReference>
<proteinExistence type="predicted"/>
<organism evidence="1 2">
    <name type="scientific">Hibiscus sabdariffa</name>
    <name type="common">roselle</name>
    <dbReference type="NCBI Taxonomy" id="183260"/>
    <lineage>
        <taxon>Eukaryota</taxon>
        <taxon>Viridiplantae</taxon>
        <taxon>Streptophyta</taxon>
        <taxon>Embryophyta</taxon>
        <taxon>Tracheophyta</taxon>
        <taxon>Spermatophyta</taxon>
        <taxon>Magnoliopsida</taxon>
        <taxon>eudicotyledons</taxon>
        <taxon>Gunneridae</taxon>
        <taxon>Pentapetalae</taxon>
        <taxon>rosids</taxon>
        <taxon>malvids</taxon>
        <taxon>Malvales</taxon>
        <taxon>Malvaceae</taxon>
        <taxon>Malvoideae</taxon>
        <taxon>Hibiscus</taxon>
    </lineage>
</organism>
<protein>
    <submittedName>
        <fullName evidence="1">Uncharacterized protein</fullName>
    </submittedName>
</protein>
<sequence length="79" mass="8867">MLLIFSEIISPKWSDAAVLLYYYSISDEFEDIASNHGNQDDVELSSFAKRKKLAETINGVVANEKTPHLLYSLAVDVTM</sequence>
<evidence type="ECO:0000313" key="1">
    <source>
        <dbReference type="EMBL" id="KAK8502389.1"/>
    </source>
</evidence>
<name>A0ABR2B663_9ROSI</name>
<evidence type="ECO:0000313" key="2">
    <source>
        <dbReference type="Proteomes" id="UP001472677"/>
    </source>
</evidence>
<dbReference type="Proteomes" id="UP001472677">
    <property type="component" value="Unassembled WGS sequence"/>
</dbReference>
<reference evidence="1 2" key="1">
    <citation type="journal article" date="2024" name="G3 (Bethesda)">
        <title>Genome assembly of Hibiscus sabdariffa L. provides insights into metabolisms of medicinal natural products.</title>
        <authorList>
            <person name="Kim T."/>
        </authorList>
    </citation>
    <scope>NUCLEOTIDE SEQUENCE [LARGE SCALE GENOMIC DNA]</scope>
    <source>
        <strain evidence="1">TK-2024</strain>
        <tissue evidence="1">Old leaves</tissue>
    </source>
</reference>
<keyword evidence="2" id="KW-1185">Reference proteome</keyword>
<comment type="caution">
    <text evidence="1">The sequence shown here is derived from an EMBL/GenBank/DDBJ whole genome shotgun (WGS) entry which is preliminary data.</text>
</comment>
<accession>A0ABR2B663</accession>